<keyword evidence="5" id="KW-0597">Phosphoprotein</keyword>
<dbReference type="CDD" id="cd21607">
    <property type="entry name" value="RRM3_HRB1_GBP2"/>
    <property type="match status" value="1"/>
</dbReference>
<dbReference type="GO" id="GO:0010494">
    <property type="term" value="C:cytoplasmic stress granule"/>
    <property type="evidence" value="ECO:0007669"/>
    <property type="project" value="UniProtKB-SubCell"/>
</dbReference>
<dbReference type="SUPFAM" id="SSF54928">
    <property type="entry name" value="RNA-binding domain, RBD"/>
    <property type="match status" value="3"/>
</dbReference>
<dbReference type="InterPro" id="IPR000504">
    <property type="entry name" value="RRM_dom"/>
</dbReference>
<feature type="domain" description="RRM" evidence="11">
    <location>
        <begin position="173"/>
        <end position="250"/>
    </location>
</feature>
<dbReference type="GO" id="GO:0000932">
    <property type="term" value="C:P-body"/>
    <property type="evidence" value="ECO:0007669"/>
    <property type="project" value="UniProtKB-SubCell"/>
</dbReference>
<dbReference type="Gene3D" id="3.30.70.330">
    <property type="match status" value="3"/>
</dbReference>
<dbReference type="GO" id="GO:0071028">
    <property type="term" value="P:nuclear mRNA surveillance"/>
    <property type="evidence" value="ECO:0007669"/>
    <property type="project" value="TreeGrafter"/>
</dbReference>
<evidence type="ECO:0000256" key="7">
    <source>
        <dbReference type="ARBA" id="ARBA00022884"/>
    </source>
</evidence>
<evidence type="ECO:0000256" key="8">
    <source>
        <dbReference type="ARBA" id="ARBA00023242"/>
    </source>
</evidence>
<dbReference type="PROSITE" id="PS50102">
    <property type="entry name" value="RRM"/>
    <property type="match status" value="3"/>
</dbReference>
<dbReference type="PANTHER" id="PTHR23003:SF3">
    <property type="entry name" value="FI21236P1-RELATED"/>
    <property type="match status" value="1"/>
</dbReference>
<dbReference type="AlphaFoldDB" id="A0A8J2T8P2"/>
<evidence type="ECO:0000256" key="6">
    <source>
        <dbReference type="ARBA" id="ARBA00022737"/>
    </source>
</evidence>
<feature type="region of interest" description="Disordered" evidence="10">
    <location>
        <begin position="1"/>
        <end position="50"/>
    </location>
</feature>
<dbReference type="PANTHER" id="PTHR23003">
    <property type="entry name" value="RNA RECOGNITION MOTIF RRM DOMAIN CONTAINING PROTEIN"/>
    <property type="match status" value="1"/>
</dbReference>
<evidence type="ECO:0000256" key="9">
    <source>
        <dbReference type="PROSITE-ProRule" id="PRU00176"/>
    </source>
</evidence>
<reference evidence="13" key="1">
    <citation type="journal article" date="2013" name="Genome Announc.">
        <title>Genome sequence of the food spoilage yeast Zygosaccharomyces bailii CLIB 213(T).</title>
        <authorList>
            <person name="Galeote V."/>
            <person name="Bigey F."/>
            <person name="Devillers H."/>
            <person name="Neuveglise C."/>
            <person name="Dequin S."/>
        </authorList>
    </citation>
    <scope>NUCLEOTIDE SEQUENCE [LARGE SCALE GENOMIC DNA]</scope>
    <source>
        <strain evidence="13">CLIB 213 / ATCC 58445 / CBS 680 / CCRC 21525 / NBRC 1098 / NCYC 1416 / NRRL Y-2227</strain>
    </source>
</reference>
<dbReference type="GO" id="GO:0005634">
    <property type="term" value="C:nucleus"/>
    <property type="evidence" value="ECO:0007669"/>
    <property type="project" value="UniProtKB-SubCell"/>
</dbReference>
<dbReference type="InterPro" id="IPR012677">
    <property type="entry name" value="Nucleotide-bd_a/b_plait_sf"/>
</dbReference>
<dbReference type="FunFam" id="3.30.70.330:FF:000362">
    <property type="entry name" value="GBP2p Poly(A+) RNA-binding protein"/>
    <property type="match status" value="1"/>
</dbReference>
<feature type="compositionally biased region" description="Basic and acidic residues" evidence="10">
    <location>
        <begin position="156"/>
        <end position="168"/>
    </location>
</feature>
<dbReference type="InterPro" id="IPR050374">
    <property type="entry name" value="RRT5_SRSF_SR"/>
</dbReference>
<keyword evidence="4" id="KW-0963">Cytoplasm</keyword>
<dbReference type="GO" id="GO:0003729">
    <property type="term" value="F:mRNA binding"/>
    <property type="evidence" value="ECO:0007669"/>
    <property type="project" value="UniProtKB-ARBA"/>
</dbReference>
<dbReference type="InterPro" id="IPR035979">
    <property type="entry name" value="RBD_domain_sf"/>
</dbReference>
<evidence type="ECO:0000256" key="5">
    <source>
        <dbReference type="ARBA" id="ARBA00022553"/>
    </source>
</evidence>
<dbReference type="GO" id="GO:1990904">
    <property type="term" value="C:ribonucleoprotein complex"/>
    <property type="evidence" value="ECO:0007669"/>
    <property type="project" value="TreeGrafter"/>
</dbReference>
<dbReference type="Pfam" id="PF00076">
    <property type="entry name" value="RRM_1"/>
    <property type="match status" value="3"/>
</dbReference>
<accession>A0A8J2T8P2</accession>
<dbReference type="GO" id="GO:0016973">
    <property type="term" value="P:poly(A)+ mRNA export from nucleus"/>
    <property type="evidence" value="ECO:0007669"/>
    <property type="project" value="TreeGrafter"/>
</dbReference>
<feature type="domain" description="RRM" evidence="11">
    <location>
        <begin position="76"/>
        <end position="152"/>
    </location>
</feature>
<evidence type="ECO:0000256" key="2">
    <source>
        <dbReference type="ARBA" id="ARBA00004201"/>
    </source>
</evidence>
<dbReference type="CDD" id="cd21606">
    <property type="entry name" value="RRM2_HRB1_GBP2"/>
    <property type="match status" value="1"/>
</dbReference>
<feature type="domain" description="RRM" evidence="11">
    <location>
        <begin position="284"/>
        <end position="361"/>
    </location>
</feature>
<dbReference type="SMART" id="SM00360">
    <property type="entry name" value="RRM"/>
    <property type="match status" value="3"/>
</dbReference>
<dbReference type="GO" id="GO:0003682">
    <property type="term" value="F:chromatin binding"/>
    <property type="evidence" value="ECO:0007669"/>
    <property type="project" value="UniProtKB-ARBA"/>
</dbReference>
<dbReference type="OrthoDB" id="1049195at2759"/>
<organism evidence="12 13">
    <name type="scientific">Zygosaccharomyces bailii (strain CLIB 213 / ATCC 58445 / CBS 680 / BCRC 21525 / NBRC 1098 / NCYC 1416 / NRRL Y-2227)</name>
    <dbReference type="NCBI Taxonomy" id="1333698"/>
    <lineage>
        <taxon>Eukaryota</taxon>
        <taxon>Fungi</taxon>
        <taxon>Dikarya</taxon>
        <taxon>Ascomycota</taxon>
        <taxon>Saccharomycotina</taxon>
        <taxon>Saccharomycetes</taxon>
        <taxon>Saccharomycetales</taxon>
        <taxon>Saccharomycetaceae</taxon>
        <taxon>Zygosaccharomyces</taxon>
    </lineage>
</organism>
<dbReference type="FunFam" id="3.30.70.330:FF:000508">
    <property type="entry name" value="Protein HRB1"/>
    <property type="match status" value="1"/>
</dbReference>
<dbReference type="Proteomes" id="UP000019375">
    <property type="component" value="Unassembled WGS sequence"/>
</dbReference>
<evidence type="ECO:0000259" key="11">
    <source>
        <dbReference type="PROSITE" id="PS50102"/>
    </source>
</evidence>
<keyword evidence="13" id="KW-1185">Reference proteome</keyword>
<evidence type="ECO:0000256" key="4">
    <source>
        <dbReference type="ARBA" id="ARBA00022490"/>
    </source>
</evidence>
<feature type="compositionally biased region" description="Basic and acidic residues" evidence="10">
    <location>
        <begin position="1"/>
        <end position="20"/>
    </location>
</feature>
<feature type="region of interest" description="Disordered" evidence="10">
    <location>
        <begin position="147"/>
        <end position="168"/>
    </location>
</feature>
<protein>
    <submittedName>
        <fullName evidence="12">ZYBA0S06-01266g1_1</fullName>
    </submittedName>
</protein>
<evidence type="ECO:0000256" key="1">
    <source>
        <dbReference type="ARBA" id="ARBA00004123"/>
    </source>
</evidence>
<comment type="subcellular location">
    <subcellularLocation>
        <location evidence="2">Cytoplasm</location>
        <location evidence="2">P-body</location>
    </subcellularLocation>
    <subcellularLocation>
        <location evidence="3">Cytoplasm</location>
        <location evidence="3">Stress granule</location>
    </subcellularLocation>
    <subcellularLocation>
        <location evidence="1">Nucleus</location>
    </subcellularLocation>
</comment>
<gene>
    <name evidence="12" type="ORF">BN860_01266g</name>
</gene>
<dbReference type="EMBL" id="HG316459">
    <property type="protein sequence ID" value="CDF90130.1"/>
    <property type="molecule type" value="Genomic_DNA"/>
</dbReference>
<evidence type="ECO:0000313" key="13">
    <source>
        <dbReference type="Proteomes" id="UP000019375"/>
    </source>
</evidence>
<keyword evidence="7 9" id="KW-0694">RNA-binding</keyword>
<dbReference type="CDD" id="cd21605">
    <property type="entry name" value="RRM1_HRB1_GBP2"/>
    <property type="match status" value="1"/>
</dbReference>
<evidence type="ECO:0000256" key="3">
    <source>
        <dbReference type="ARBA" id="ARBA00004210"/>
    </source>
</evidence>
<evidence type="ECO:0000313" key="12">
    <source>
        <dbReference type="EMBL" id="CDF90130.1"/>
    </source>
</evidence>
<sequence>MSELERRRSRSPVRDERDYGRSGYGPRSRGGSRGRYERRGRGYGRRARKAKGDYGPVLARELDSTYDEKVHRNYANSVFVGNLTYDCTPEDLKDYFSQVGDVVRADIITSRGHHRGMGTVEFTNTEDVDEAIRRFDGAYLMDRQIFVRQDNPPPENSRERPQEKRKDRNGPIYEVFVANLPYSINWQALKDMFKECGNVIRADVEVDRSGYSRGFGTVIFGTLQEMQDAVARFHGYEVGGRQLEVREGKKSTVDYPQSDNPPVETAAFNSKFTEGVAGGGEKNCLIYCANLPFSTATSDLYDLFETIGKVNNAELKFDSKGGPTGVAVVEYDNIEDAEVCIDRLNNYNYGGCDLELSYGKTESTL</sequence>
<keyword evidence="8" id="KW-0539">Nucleus</keyword>
<proteinExistence type="predicted"/>
<name>A0A8J2T8P2_ZYGB2</name>
<evidence type="ECO:0000256" key="10">
    <source>
        <dbReference type="SAM" id="MobiDB-lite"/>
    </source>
</evidence>
<keyword evidence="6" id="KW-0677">Repeat</keyword>